<evidence type="ECO:0000313" key="13">
    <source>
        <dbReference type="EMBL" id="QGY41908.1"/>
    </source>
</evidence>
<evidence type="ECO:0000256" key="1">
    <source>
        <dbReference type="ARBA" id="ARBA00001947"/>
    </source>
</evidence>
<reference evidence="13 14" key="1">
    <citation type="submission" date="2019-11" db="EMBL/GenBank/DDBJ databases">
        <authorList>
            <person name="Zheng R.K."/>
            <person name="Sun C.M."/>
        </authorList>
    </citation>
    <scope>NUCLEOTIDE SEQUENCE [LARGE SCALE GENOMIC DNA]</scope>
    <source>
        <strain evidence="13 14">SRB007</strain>
    </source>
</reference>
<evidence type="ECO:0000256" key="9">
    <source>
        <dbReference type="ARBA" id="ARBA00022801"/>
    </source>
</evidence>
<dbReference type="InterPro" id="IPR050138">
    <property type="entry name" value="DHOase/Allantoinase_Hydrolase"/>
</dbReference>
<dbReference type="PROSITE" id="PS00482">
    <property type="entry name" value="DIHYDROOROTASE_1"/>
    <property type="match status" value="1"/>
</dbReference>
<dbReference type="Gene3D" id="3.20.20.140">
    <property type="entry name" value="Metal-dependent hydrolases"/>
    <property type="match status" value="1"/>
</dbReference>
<keyword evidence="10" id="KW-0862">Zinc</keyword>
<name>A0A6I6JLM7_9BACT</name>
<evidence type="ECO:0000259" key="12">
    <source>
        <dbReference type="Pfam" id="PF01979"/>
    </source>
</evidence>
<dbReference type="InterPro" id="IPR017593">
    <property type="entry name" value="Allantoinase"/>
</dbReference>
<evidence type="ECO:0000256" key="6">
    <source>
        <dbReference type="ARBA" id="ARBA00011881"/>
    </source>
</evidence>
<dbReference type="SUPFAM" id="SSF51556">
    <property type="entry name" value="Metallo-dependent hydrolases"/>
    <property type="match status" value="1"/>
</dbReference>
<protein>
    <recommendedName>
        <fullName evidence="7">allantoinase</fullName>
        <ecNumber evidence="7">3.5.2.5</ecNumber>
    </recommendedName>
</protein>
<dbReference type="GO" id="GO:0006145">
    <property type="term" value="P:purine nucleobase catabolic process"/>
    <property type="evidence" value="ECO:0007669"/>
    <property type="project" value="TreeGrafter"/>
</dbReference>
<dbReference type="EMBL" id="CP046400">
    <property type="protein sequence ID" value="QGY41908.1"/>
    <property type="molecule type" value="Genomic_DNA"/>
</dbReference>
<evidence type="ECO:0000256" key="5">
    <source>
        <dbReference type="ARBA" id="ARBA00010368"/>
    </source>
</evidence>
<comment type="similarity">
    <text evidence="4">Belongs to the metallo-dependent hydrolases superfamily. DHOase family. Class I DHOase subfamily.</text>
</comment>
<proteinExistence type="inferred from homology"/>
<dbReference type="Pfam" id="PF01979">
    <property type="entry name" value="Amidohydro_1"/>
    <property type="match status" value="1"/>
</dbReference>
<evidence type="ECO:0000256" key="7">
    <source>
        <dbReference type="ARBA" id="ARBA00012863"/>
    </source>
</evidence>
<comment type="pathway">
    <text evidence="3">Nitrogen metabolism; (S)-allantoin degradation; allantoate from (S)-allantoin: step 1/1.</text>
</comment>
<comment type="function">
    <text evidence="2">Catalyzes the reversible cyclization of carbamoyl aspartate to dihydroorotate.</text>
</comment>
<dbReference type="Gene3D" id="2.30.40.10">
    <property type="entry name" value="Urease, subunit C, domain 1"/>
    <property type="match status" value="1"/>
</dbReference>
<evidence type="ECO:0000313" key="14">
    <source>
        <dbReference type="Proteomes" id="UP000428328"/>
    </source>
</evidence>
<evidence type="ECO:0000256" key="11">
    <source>
        <dbReference type="SAM" id="MobiDB-lite"/>
    </source>
</evidence>
<evidence type="ECO:0000256" key="3">
    <source>
        <dbReference type="ARBA" id="ARBA00004968"/>
    </source>
</evidence>
<dbReference type="AlphaFoldDB" id="A0A6I6JLM7"/>
<dbReference type="PANTHER" id="PTHR43668:SF2">
    <property type="entry name" value="ALLANTOINASE"/>
    <property type="match status" value="1"/>
</dbReference>
<dbReference type="SUPFAM" id="SSF51338">
    <property type="entry name" value="Composite domain of metallo-dependent hydrolases"/>
    <property type="match status" value="1"/>
</dbReference>
<dbReference type="PANTHER" id="PTHR43668">
    <property type="entry name" value="ALLANTOINASE"/>
    <property type="match status" value="1"/>
</dbReference>
<accession>A0A6I6JLM7</accession>
<comment type="subunit">
    <text evidence="6">Homotetramer.</text>
</comment>
<comment type="cofactor">
    <cofactor evidence="1">
        <name>Zn(2+)</name>
        <dbReference type="ChEBI" id="CHEBI:29105"/>
    </cofactor>
</comment>
<dbReference type="EC" id="3.5.2.5" evidence="7"/>
<dbReference type="GO" id="GO:0005737">
    <property type="term" value="C:cytoplasm"/>
    <property type="evidence" value="ECO:0007669"/>
    <property type="project" value="TreeGrafter"/>
</dbReference>
<dbReference type="NCBIfam" id="TIGR03178">
    <property type="entry name" value="allantoinase"/>
    <property type="match status" value="1"/>
</dbReference>
<feature type="region of interest" description="Disordered" evidence="11">
    <location>
        <begin position="441"/>
        <end position="461"/>
    </location>
</feature>
<organism evidence="13 14">
    <name type="scientific">Pseudodesulfovibrio cashew</name>
    <dbReference type="NCBI Taxonomy" id="2678688"/>
    <lineage>
        <taxon>Bacteria</taxon>
        <taxon>Pseudomonadati</taxon>
        <taxon>Thermodesulfobacteriota</taxon>
        <taxon>Desulfovibrionia</taxon>
        <taxon>Desulfovibrionales</taxon>
        <taxon>Desulfovibrionaceae</taxon>
    </lineage>
</organism>
<feature type="domain" description="Amidohydrolase-related" evidence="12">
    <location>
        <begin position="51"/>
        <end position="429"/>
    </location>
</feature>
<dbReference type="GO" id="GO:0000256">
    <property type="term" value="P:allantoin catabolic process"/>
    <property type="evidence" value="ECO:0007669"/>
    <property type="project" value="InterPro"/>
</dbReference>
<evidence type="ECO:0000256" key="8">
    <source>
        <dbReference type="ARBA" id="ARBA00022723"/>
    </source>
</evidence>
<evidence type="ECO:0000256" key="2">
    <source>
        <dbReference type="ARBA" id="ARBA00002368"/>
    </source>
</evidence>
<keyword evidence="9 13" id="KW-0378">Hydrolase</keyword>
<dbReference type="GO" id="GO:0004038">
    <property type="term" value="F:allantoinase activity"/>
    <property type="evidence" value="ECO:0007669"/>
    <property type="project" value="UniProtKB-EC"/>
</dbReference>
<dbReference type="InterPro" id="IPR032466">
    <property type="entry name" value="Metal_Hydrolase"/>
</dbReference>
<dbReference type="InterPro" id="IPR006680">
    <property type="entry name" value="Amidohydro-rel"/>
</dbReference>
<dbReference type="InterPro" id="IPR011059">
    <property type="entry name" value="Metal-dep_hydrolase_composite"/>
</dbReference>
<dbReference type="GO" id="GO:0008270">
    <property type="term" value="F:zinc ion binding"/>
    <property type="evidence" value="ECO:0007669"/>
    <property type="project" value="InterPro"/>
</dbReference>
<evidence type="ECO:0000256" key="4">
    <source>
        <dbReference type="ARBA" id="ARBA00010286"/>
    </source>
</evidence>
<dbReference type="InterPro" id="IPR002195">
    <property type="entry name" value="Dihydroorotase_CS"/>
</dbReference>
<dbReference type="Proteomes" id="UP000428328">
    <property type="component" value="Chromosome"/>
</dbReference>
<sequence>MHDLVLVNARLVTEETVRDATVGITDGRIARIAPPEESLEGTRSLDCSGKLVLPGFIDLHVHFNEPGLTRREDYFTGSSGAAAGGITLFADMPLSNAPYTLTEADVHDKIARAQRSSVVDFAIWGGFVEDNVNEMAPMANAGAYGFKMFTCDAGDGFPTPAPETMRRGFSEAGELGVFIGAHCEDQAAMDRNALRCPPGMEEIDRFLAIHDPETELSAVRFALGLAERTGAHLHICHASLPETVDLVTEARRHGVAASVETCPQYLLCTEEDLHRIRGPLKCTPPVRNRDSVEGLWQRVFDGAVDFLGTDHSPAEVEEKHQSSFNACWGGINGVQYLFPLLHTEGVVRRGMDIRQLVRLYSSEPARFIGHYPNRGTLAEGSEASFVLFDPEAQWTIRAEKQLTKHRQTPYDGMRCTGRIEQTWLRGEPVCVYDDDTGGHRLSGRKGAGKLVTPVNNKGQKK</sequence>
<dbReference type="RefSeq" id="WP_158950610.1">
    <property type="nucleotide sequence ID" value="NZ_CP046400.1"/>
</dbReference>
<comment type="similarity">
    <text evidence="5">Belongs to the metallo-dependent hydrolases superfamily. Allantoinase family.</text>
</comment>
<dbReference type="GO" id="GO:0050897">
    <property type="term" value="F:cobalt ion binding"/>
    <property type="evidence" value="ECO:0007669"/>
    <property type="project" value="InterPro"/>
</dbReference>
<keyword evidence="8" id="KW-0479">Metal-binding</keyword>
<keyword evidence="14" id="KW-1185">Reference proteome</keyword>
<dbReference type="KEGG" id="psel:GM415_17855"/>
<evidence type="ECO:0000256" key="10">
    <source>
        <dbReference type="ARBA" id="ARBA00022833"/>
    </source>
</evidence>
<gene>
    <name evidence="13" type="primary">allB</name>
    <name evidence="13" type="ORF">GM415_17855</name>
</gene>